<evidence type="ECO:0000313" key="1">
    <source>
        <dbReference type="EMBL" id="JAP19331.1"/>
    </source>
</evidence>
<dbReference type="AlphaFoldDB" id="A0A0V0HGR0"/>
<reference evidence="1" key="1">
    <citation type="submission" date="2015-12" db="EMBL/GenBank/DDBJ databases">
        <title>Gene expression during late stages of embryo sac development: a critical building block for successful pollen-pistil interactions.</title>
        <authorList>
            <person name="Liu Y."/>
            <person name="Joly V."/>
            <person name="Sabar M."/>
            <person name="Matton D.P."/>
        </authorList>
    </citation>
    <scope>NUCLEOTIDE SEQUENCE</scope>
</reference>
<protein>
    <submittedName>
        <fullName evidence="1">Putative ovule protein</fullName>
    </submittedName>
</protein>
<name>A0A0V0HGR0_SOLCH</name>
<dbReference type="EMBL" id="GEDG01020116">
    <property type="protein sequence ID" value="JAP19385.1"/>
    <property type="molecule type" value="Transcribed_RNA"/>
</dbReference>
<dbReference type="EMBL" id="GEDG01020180">
    <property type="protein sequence ID" value="JAP19331.1"/>
    <property type="molecule type" value="Transcribed_RNA"/>
</dbReference>
<organism evidence="1">
    <name type="scientific">Solanum chacoense</name>
    <name type="common">Chaco potato</name>
    <dbReference type="NCBI Taxonomy" id="4108"/>
    <lineage>
        <taxon>Eukaryota</taxon>
        <taxon>Viridiplantae</taxon>
        <taxon>Streptophyta</taxon>
        <taxon>Embryophyta</taxon>
        <taxon>Tracheophyta</taxon>
        <taxon>Spermatophyta</taxon>
        <taxon>Magnoliopsida</taxon>
        <taxon>eudicotyledons</taxon>
        <taxon>Gunneridae</taxon>
        <taxon>Pentapetalae</taxon>
        <taxon>asterids</taxon>
        <taxon>lamiids</taxon>
        <taxon>Solanales</taxon>
        <taxon>Solanaceae</taxon>
        <taxon>Solanoideae</taxon>
        <taxon>Solaneae</taxon>
        <taxon>Solanum</taxon>
    </lineage>
</organism>
<accession>A0A0V0HGR0</accession>
<sequence>MMCKEINFTWLIKWFSLITSRCYTNFRCEVRKMMAKAMNLTQLIMFCLITFRCRRRQMMAKEMNFTQLIKWVNLITSQLLSTVPKEFQHLSCYHL</sequence>
<proteinExistence type="predicted"/>